<reference evidence="1 2" key="1">
    <citation type="submission" date="2018-12" db="EMBL/GenBank/DDBJ databases">
        <authorList>
            <consortium name="Pathogen Informatics"/>
        </authorList>
    </citation>
    <scope>NUCLEOTIDE SEQUENCE [LARGE SCALE GENOMIC DNA]</scope>
    <source>
        <strain evidence="1 2">NCTC6754</strain>
    </source>
</reference>
<dbReference type="Proteomes" id="UP000269208">
    <property type="component" value="Chromosome"/>
</dbReference>
<dbReference type="AlphaFoldDB" id="A0A447TWU4"/>
<name>A0A447TWU4_SALET</name>
<evidence type="ECO:0000313" key="2">
    <source>
        <dbReference type="Proteomes" id="UP000269208"/>
    </source>
</evidence>
<sequence>MRMYAYQEGYEQGMIDALQQVAAYLTDNQTMAWKWMEKIQIYARELFSAAVDHPETLLTVLDEWLRDFDKPEGQLFLTLPVNAKKDHQKLMVLLMENWPGTFNLKYHQEQRFIMSCGDQIAEFSPEQFVETAVGVIKHHLDELPQDCRTISDNAINALIDEWKTKNASGGYKVIPGTIPTSYLVPTADTEATGVVSLSARAAMLNNVDSAPLSNGGDVDLYDAFYQRLLALPESASSETLKDSIYQEMNAFKDPNSGDSAFVSFEQQTAMLQNMLAKVEPGTHLYEALNGVLVGTMKRTVTNDLLDAGDYFIGRGKQRGN</sequence>
<accession>A0A447TWU4</accession>
<dbReference type="InterPro" id="IPR058103">
    <property type="entry name" value="SCTL1"/>
</dbReference>
<dbReference type="Pfam" id="PF24687">
    <property type="entry name" value="OrgC"/>
    <property type="match status" value="1"/>
</dbReference>
<gene>
    <name evidence="1" type="primary">orgB</name>
    <name evidence="1" type="ORF">NCTC6754_03632</name>
</gene>
<evidence type="ECO:0000313" key="1">
    <source>
        <dbReference type="EMBL" id="VEB55094.1"/>
    </source>
</evidence>
<organism evidence="1 2">
    <name type="scientific">Salmonella enterica I</name>
    <dbReference type="NCBI Taxonomy" id="59201"/>
    <lineage>
        <taxon>Bacteria</taxon>
        <taxon>Pseudomonadati</taxon>
        <taxon>Pseudomonadota</taxon>
        <taxon>Gammaproteobacteria</taxon>
        <taxon>Enterobacterales</taxon>
        <taxon>Enterobacteriaceae</taxon>
        <taxon>Salmonella</taxon>
    </lineage>
</organism>
<dbReference type="InterPro" id="IPR057007">
    <property type="entry name" value="OrgC"/>
</dbReference>
<dbReference type="EMBL" id="LR134190">
    <property type="protein sequence ID" value="VEB55094.1"/>
    <property type="molecule type" value="Genomic_DNA"/>
</dbReference>
<protein>
    <submittedName>
        <fullName evidence="1">Invasion protein OrgB</fullName>
    </submittedName>
</protein>
<dbReference type="NCBIfam" id="NF011850">
    <property type="entry name" value="PRK15322.1"/>
    <property type="match status" value="1"/>
</dbReference>
<dbReference type="NCBIfam" id="NF011849">
    <property type="entry name" value="PRK15321.1"/>
    <property type="match status" value="1"/>
</dbReference>
<proteinExistence type="predicted"/>